<keyword evidence="1" id="KW-0472">Membrane</keyword>
<gene>
    <name evidence="2" type="ORF">SAMN05192533_102221</name>
</gene>
<evidence type="ECO:0000313" key="3">
    <source>
        <dbReference type="Proteomes" id="UP000198553"/>
    </source>
</evidence>
<proteinExistence type="predicted"/>
<organism evidence="2 3">
    <name type="scientific">Mesobacillus persicus</name>
    <dbReference type="NCBI Taxonomy" id="930146"/>
    <lineage>
        <taxon>Bacteria</taxon>
        <taxon>Bacillati</taxon>
        <taxon>Bacillota</taxon>
        <taxon>Bacilli</taxon>
        <taxon>Bacillales</taxon>
        <taxon>Bacillaceae</taxon>
        <taxon>Mesobacillus</taxon>
    </lineage>
</organism>
<dbReference type="RefSeq" id="WP_090741288.1">
    <property type="nucleotide sequence ID" value="NZ_FOBW01000002.1"/>
</dbReference>
<dbReference type="OrthoDB" id="2964362at2"/>
<dbReference type="Proteomes" id="UP000198553">
    <property type="component" value="Unassembled WGS sequence"/>
</dbReference>
<feature type="transmembrane region" description="Helical" evidence="1">
    <location>
        <begin position="12"/>
        <end position="34"/>
    </location>
</feature>
<dbReference type="AlphaFoldDB" id="A0A1H7XI48"/>
<evidence type="ECO:0000313" key="2">
    <source>
        <dbReference type="EMBL" id="SEM33450.1"/>
    </source>
</evidence>
<keyword evidence="1" id="KW-0812">Transmembrane</keyword>
<reference evidence="3" key="1">
    <citation type="submission" date="2016-10" db="EMBL/GenBank/DDBJ databases">
        <authorList>
            <person name="Varghese N."/>
            <person name="Submissions S."/>
        </authorList>
    </citation>
    <scope>NUCLEOTIDE SEQUENCE [LARGE SCALE GENOMIC DNA]</scope>
    <source>
        <strain evidence="3">B48,IBRC-M 10115,DSM 25386,CECT 8001</strain>
    </source>
</reference>
<accession>A0A1H7XI48</accession>
<evidence type="ECO:0008006" key="4">
    <source>
        <dbReference type="Google" id="ProtNLM"/>
    </source>
</evidence>
<dbReference type="EMBL" id="FOBW01000002">
    <property type="protein sequence ID" value="SEM33450.1"/>
    <property type="molecule type" value="Genomic_DNA"/>
</dbReference>
<name>A0A1H7XI48_9BACI</name>
<evidence type="ECO:0000256" key="1">
    <source>
        <dbReference type="SAM" id="Phobius"/>
    </source>
</evidence>
<dbReference type="STRING" id="930146.SAMN05192533_102221"/>
<keyword evidence="1" id="KW-1133">Transmembrane helix</keyword>
<sequence>MSKVSNEKGYALVTVLLIIVVFMIVFVSFTGLAFNSVKQNDVIETTAQSIDLAEMGVSYYHVAIQGAFEEAKQEIDNNIENYATVEEVKAALVTSLQSKINILFSAPIEVKEGEEAEFVIKTTEGKQLVDGTKDKIIEINYSVEGQKNGETPKKLDAEVVLNLQDLVFQPGDPETTDEPPFVYTVNKPEVPMDCNFNYLLDEGDSIQCEGVVINTPPNSVSYPKNNTINVSTIYAPDVHFTFDGNINKASQLTIYAESLTLGMNFNSGSDFIIKTDQNLTMESNMNNLTNSELYIGQDLIMKSNMKNLDNSNLRIAGHLKAESNVELQNTSKIFIYSRSEGFLPAGSSEKSSIVDQGLTIQEDSVMCVDGNIFLGGTPHILGKLIVSGNVNRTGTNIIQLDSEEERVLYNSEDYCDGFFNFSNLNWGNANTAITDVTYN</sequence>
<protein>
    <recommendedName>
        <fullName evidence="4">PilX N-terminal</fullName>
    </recommendedName>
</protein>
<keyword evidence="3" id="KW-1185">Reference proteome</keyword>